<dbReference type="Proteomes" id="UP000510868">
    <property type="component" value="Chromosome"/>
</dbReference>
<reference evidence="1 2" key="1">
    <citation type="submission" date="2020-07" db="EMBL/GenBank/DDBJ databases">
        <title>Genome sequence of Lactobacillus reuteri CNEI-KCA3 isolated from the faeces of a reared-broiler chicken, South-East Nigeria, reveals presence of CRISPR arrays.</title>
        <authorList>
            <person name="Anukam K.C."/>
            <person name="Ibezim C.N."/>
            <person name="BeecK W.V."/>
            <person name="Allonsius C."/>
            <person name="Broek M.D."/>
            <person name="Tuyaerts I."/>
            <person name="Attama A."/>
            <person name="Esimone C.O."/>
            <person name="Lebeer S."/>
        </authorList>
    </citation>
    <scope>NUCLEOTIDE SEQUENCE [LARGE SCALE GENOMIC DNA]</scope>
    <source>
        <strain evidence="1 2">CNEI-KCA3</strain>
    </source>
</reference>
<proteinExistence type="predicted"/>
<sequence length="405" mass="46979">MLFKKRRAYFLYNFDEFSKTFKNNIDLLRKLIYNDKPLNLDDSVITVQIINICSIISNYHDENYVDLSNRVIKDIYQKYQILVEDNPNGNRPFELSDIGKALLSFFKSKRDSRANKIRDINRKLDKDISNYVLKHGVEIKQMIPVEKILTNWISQTNPAIRMLSLTHQKTEKKIIESNLSIKNIPNSIMDIFTSNIPTDDYYTLIRQQTIESIAGIGNALFIGILQKEKYYTTYFNDFLSLLSLVTKRLNFDSDILEEGRMLVLDVSMLIQNVIKTENSQVTLRKALDYNIEILCSALIESLLREQYRIKNEQVMYINYSNVTLGSLLNPDMNANGPFSKDHLLTLAYFLINSGENNDIGHNYQNKLAHLFNVYKNSLSLSAVCLLMYLLTDVLNTIYAGLLDYE</sequence>
<dbReference type="EMBL" id="CP059275">
    <property type="protein sequence ID" value="QLQ62644.1"/>
    <property type="molecule type" value="Genomic_DNA"/>
</dbReference>
<dbReference type="AlphaFoldDB" id="A0A7L6BL76"/>
<gene>
    <name evidence="1" type="ORF">HHK02_04955</name>
</gene>
<name>A0A7L6BL76_LIMRT</name>
<dbReference type="RefSeq" id="WP_181462827.1">
    <property type="nucleotide sequence ID" value="NZ_CP059275.1"/>
</dbReference>
<organism evidence="1 2">
    <name type="scientific">Limosilactobacillus reuteri</name>
    <name type="common">Lactobacillus reuteri</name>
    <dbReference type="NCBI Taxonomy" id="1598"/>
    <lineage>
        <taxon>Bacteria</taxon>
        <taxon>Bacillati</taxon>
        <taxon>Bacillota</taxon>
        <taxon>Bacilli</taxon>
        <taxon>Lactobacillales</taxon>
        <taxon>Lactobacillaceae</taxon>
        <taxon>Limosilactobacillus</taxon>
    </lineage>
</organism>
<evidence type="ECO:0000313" key="1">
    <source>
        <dbReference type="EMBL" id="QLQ62644.1"/>
    </source>
</evidence>
<evidence type="ECO:0008006" key="3">
    <source>
        <dbReference type="Google" id="ProtNLM"/>
    </source>
</evidence>
<protein>
    <recommendedName>
        <fullName evidence="3">DUF4209 domain-containing protein</fullName>
    </recommendedName>
</protein>
<accession>A0A7L6BL76</accession>
<evidence type="ECO:0000313" key="2">
    <source>
        <dbReference type="Proteomes" id="UP000510868"/>
    </source>
</evidence>